<proteinExistence type="predicted"/>
<dbReference type="AlphaFoldDB" id="A0AAV9NV98"/>
<comment type="caution">
    <text evidence="3">The sequence shown here is derived from an EMBL/GenBank/DDBJ whole genome shotgun (WGS) entry which is preliminary data.</text>
</comment>
<reference evidence="3 4" key="1">
    <citation type="submission" date="2023-08" db="EMBL/GenBank/DDBJ databases">
        <title>Black Yeasts Isolated from many extreme environments.</title>
        <authorList>
            <person name="Coleine C."/>
            <person name="Stajich J.E."/>
            <person name="Selbmann L."/>
        </authorList>
    </citation>
    <scope>NUCLEOTIDE SEQUENCE [LARGE SCALE GENOMIC DNA]</scope>
    <source>
        <strain evidence="3 4">CCFEE 5935</strain>
    </source>
</reference>
<dbReference type="RefSeq" id="XP_064653779.1">
    <property type="nucleotide sequence ID" value="XM_064808057.1"/>
</dbReference>
<feature type="transmembrane region" description="Helical" evidence="2">
    <location>
        <begin position="172"/>
        <end position="192"/>
    </location>
</feature>
<accession>A0AAV9NV98</accession>
<feature type="region of interest" description="Disordered" evidence="1">
    <location>
        <begin position="25"/>
        <end position="86"/>
    </location>
</feature>
<keyword evidence="2" id="KW-0812">Transmembrane</keyword>
<evidence type="ECO:0000313" key="4">
    <source>
        <dbReference type="Proteomes" id="UP001337655"/>
    </source>
</evidence>
<keyword evidence="2" id="KW-0472">Membrane</keyword>
<gene>
    <name evidence="3" type="ORF">LTR77_010840</name>
</gene>
<evidence type="ECO:0000256" key="2">
    <source>
        <dbReference type="SAM" id="Phobius"/>
    </source>
</evidence>
<dbReference type="Proteomes" id="UP001337655">
    <property type="component" value="Unassembled WGS sequence"/>
</dbReference>
<keyword evidence="2" id="KW-1133">Transmembrane helix</keyword>
<keyword evidence="4" id="KW-1185">Reference proteome</keyword>
<feature type="transmembrane region" description="Helical" evidence="2">
    <location>
        <begin position="140"/>
        <end position="160"/>
    </location>
</feature>
<name>A0AAV9NV98_9PEZI</name>
<feature type="transmembrane region" description="Helical" evidence="2">
    <location>
        <begin position="95"/>
        <end position="120"/>
    </location>
</feature>
<organism evidence="3 4">
    <name type="scientific">Saxophila tyrrhenica</name>
    <dbReference type="NCBI Taxonomy" id="1690608"/>
    <lineage>
        <taxon>Eukaryota</taxon>
        <taxon>Fungi</taxon>
        <taxon>Dikarya</taxon>
        <taxon>Ascomycota</taxon>
        <taxon>Pezizomycotina</taxon>
        <taxon>Dothideomycetes</taxon>
        <taxon>Dothideomycetidae</taxon>
        <taxon>Mycosphaerellales</taxon>
        <taxon>Extremaceae</taxon>
        <taxon>Saxophila</taxon>
    </lineage>
</organism>
<evidence type="ECO:0000256" key="1">
    <source>
        <dbReference type="SAM" id="MobiDB-lite"/>
    </source>
</evidence>
<dbReference type="GeneID" id="89932165"/>
<evidence type="ECO:0000313" key="3">
    <source>
        <dbReference type="EMBL" id="KAK5163254.1"/>
    </source>
</evidence>
<sequence length="197" mass="21698">MWDSDEDEETLQSVTERFLAFSKGPRWDEMDEKLPTRSDAAGKPAGLPESDPVSVQLDLEKPDTEQTPAPPTASQDSQSEGEEDMPKPMAPYDRWLMVIYGSTALSYVIRGVALMCLFIAYDKTDSLPINVCTDKGPAVLLAYLLGLPFFVLGLRIMQTLTECERLWPDFPAVHLALPFTIGGICFASWALVSSCSG</sequence>
<feature type="compositionally biased region" description="Basic and acidic residues" evidence="1">
    <location>
        <begin position="25"/>
        <end position="36"/>
    </location>
</feature>
<protein>
    <submittedName>
        <fullName evidence="3">Uncharacterized protein</fullName>
    </submittedName>
</protein>
<dbReference type="EMBL" id="JAVRRT010000027">
    <property type="protein sequence ID" value="KAK5163254.1"/>
    <property type="molecule type" value="Genomic_DNA"/>
</dbReference>